<protein>
    <submittedName>
        <fullName evidence="3">Uncharacterized protein</fullName>
    </submittedName>
</protein>
<reference evidence="4" key="1">
    <citation type="submission" date="2017-10" db="EMBL/GenBank/DDBJ databases">
        <title>Rapid genome shrinkage in a self-fertile nematode reveals novel sperm competition proteins.</title>
        <authorList>
            <person name="Yin D."/>
            <person name="Schwarz E.M."/>
            <person name="Thomas C.G."/>
            <person name="Felde R.L."/>
            <person name="Korf I.F."/>
            <person name="Cutter A.D."/>
            <person name="Schartner C.M."/>
            <person name="Ralston E.J."/>
            <person name="Meyer B.J."/>
            <person name="Haag E.S."/>
        </authorList>
    </citation>
    <scope>NUCLEOTIDE SEQUENCE [LARGE SCALE GENOMIC DNA]</scope>
    <source>
        <strain evidence="4">JU1422</strain>
    </source>
</reference>
<feature type="region of interest" description="Disordered" evidence="1">
    <location>
        <begin position="47"/>
        <end position="77"/>
    </location>
</feature>
<gene>
    <name evidence="3" type="primary">Cni-F35H10.3</name>
    <name evidence="3" type="synonym">Cnig_chr_IV.g14739</name>
    <name evidence="3" type="ORF">B9Z55_014739</name>
</gene>
<accession>A0A2G5U743</accession>
<keyword evidence="4" id="KW-1185">Reference proteome</keyword>
<evidence type="ECO:0000313" key="4">
    <source>
        <dbReference type="Proteomes" id="UP000230233"/>
    </source>
</evidence>
<dbReference type="EMBL" id="PDUG01000004">
    <property type="protein sequence ID" value="PIC35355.1"/>
    <property type="molecule type" value="Genomic_DNA"/>
</dbReference>
<evidence type="ECO:0000256" key="2">
    <source>
        <dbReference type="SAM" id="SignalP"/>
    </source>
</evidence>
<evidence type="ECO:0000313" key="3">
    <source>
        <dbReference type="EMBL" id="PIC35355.1"/>
    </source>
</evidence>
<feature type="chain" id="PRO_5013869013" evidence="2">
    <location>
        <begin position="17"/>
        <end position="161"/>
    </location>
</feature>
<feature type="signal peptide" evidence="2">
    <location>
        <begin position="1"/>
        <end position="16"/>
    </location>
</feature>
<evidence type="ECO:0000256" key="1">
    <source>
        <dbReference type="SAM" id="MobiDB-lite"/>
    </source>
</evidence>
<dbReference type="Proteomes" id="UP000230233">
    <property type="component" value="Chromosome IV"/>
</dbReference>
<dbReference type="AlphaFoldDB" id="A0A2G5U743"/>
<comment type="caution">
    <text evidence="3">The sequence shown here is derived from an EMBL/GenBank/DDBJ whole genome shotgun (WGS) entry which is preliminary data.</text>
</comment>
<dbReference type="OrthoDB" id="5875347at2759"/>
<keyword evidence="2" id="KW-0732">Signal</keyword>
<proteinExistence type="predicted"/>
<name>A0A2G5U743_9PELO</name>
<organism evidence="3 4">
    <name type="scientific">Caenorhabditis nigoni</name>
    <dbReference type="NCBI Taxonomy" id="1611254"/>
    <lineage>
        <taxon>Eukaryota</taxon>
        <taxon>Metazoa</taxon>
        <taxon>Ecdysozoa</taxon>
        <taxon>Nematoda</taxon>
        <taxon>Chromadorea</taxon>
        <taxon>Rhabditida</taxon>
        <taxon>Rhabditina</taxon>
        <taxon>Rhabditomorpha</taxon>
        <taxon>Rhabditoidea</taxon>
        <taxon>Rhabditidae</taxon>
        <taxon>Peloderinae</taxon>
        <taxon>Caenorhabditis</taxon>
    </lineage>
</organism>
<sequence>MRNLLLIFVFCTFASSWVIYRKSHKKRLICREETEWTNSTANYMTNSAIRSTSDEDVDDSSASSETRRARKKVRSKRDIEVDPVHKEPIIYLGSPSPPHDVIIFVTYQGLTVHYSVFQTSSNSTVFIDDGDFDIVSDQLTKEELEMVKQQIMDTCNALNSV</sequence>